<name>A0A166XZH3_9CAUD</name>
<evidence type="ECO:0000313" key="2">
    <source>
        <dbReference type="Proteomes" id="UP000202279"/>
    </source>
</evidence>
<proteinExistence type="predicted"/>
<accession>A0A166XZH3</accession>
<dbReference type="Proteomes" id="UP000202279">
    <property type="component" value="Segment"/>
</dbReference>
<gene>
    <name evidence="1" type="primary">32</name>
    <name evidence="1" type="ORF">PBI_BRITBRAT_32</name>
</gene>
<evidence type="ECO:0000313" key="1">
    <source>
        <dbReference type="EMBL" id="ANA85240.1"/>
    </source>
</evidence>
<keyword evidence="2" id="KW-1185">Reference proteome</keyword>
<sequence length="94" mass="10203">MKPKADDAYEWVIVADDGRSSIGDLPDDLQLVAPVPTSRSVAPPRPQTPTRNFRIPDSVYQPARDVAAANGDTVTDVVVRSLILYTERANPQAS</sequence>
<organism evidence="1 2">
    <name type="scientific">Gordonia phage BritBrat</name>
    <dbReference type="NCBI Taxonomy" id="1838064"/>
    <lineage>
        <taxon>Viruses</taxon>
        <taxon>Duplodnaviria</taxon>
        <taxon>Heunggongvirae</taxon>
        <taxon>Uroviricota</taxon>
        <taxon>Caudoviricetes</taxon>
        <taxon>Britbratvirus</taxon>
        <taxon>Britbratvirus britbrat</taxon>
    </lineage>
</organism>
<dbReference type="GeneID" id="28802877"/>
<dbReference type="RefSeq" id="YP_009276559.1">
    <property type="nucleotide sequence ID" value="NC_030942.1"/>
</dbReference>
<dbReference type="KEGG" id="vg:28802877"/>
<protein>
    <submittedName>
        <fullName evidence="1">DNA binding domain protein</fullName>
    </submittedName>
</protein>
<dbReference type="EMBL" id="KU998233">
    <property type="protein sequence ID" value="ANA85240.1"/>
    <property type="molecule type" value="Genomic_DNA"/>
</dbReference>
<reference evidence="2" key="1">
    <citation type="submission" date="2016-03" db="EMBL/GenBank/DDBJ databases">
        <authorList>
            <person name="Ploux O."/>
        </authorList>
    </citation>
    <scope>NUCLEOTIDE SEQUENCE [LARGE SCALE GENOMIC DNA]</scope>
</reference>